<dbReference type="EMBL" id="CP002535">
    <property type="protein sequence ID" value="AEE94431.1"/>
    <property type="molecule type" value="Genomic_DNA"/>
</dbReference>
<dbReference type="HOGENOM" id="CLU_1691445_0_0_2"/>
<evidence type="ECO:0000313" key="1">
    <source>
        <dbReference type="EMBL" id="AEE94431.1"/>
    </source>
</evidence>
<accession>F4B5K7</accession>
<dbReference type="eggNOG" id="arCOG03737">
    <property type="taxonomic scope" value="Archaea"/>
</dbReference>
<proteinExistence type="predicted"/>
<organism evidence="1 2">
    <name type="scientific">Acidianus hospitalis (strain W1)</name>
    <dbReference type="NCBI Taxonomy" id="933801"/>
    <lineage>
        <taxon>Archaea</taxon>
        <taxon>Thermoproteota</taxon>
        <taxon>Thermoprotei</taxon>
        <taxon>Sulfolobales</taxon>
        <taxon>Sulfolobaceae</taxon>
        <taxon>Acidianus</taxon>
    </lineage>
</organism>
<dbReference type="AlphaFoldDB" id="F4B5K7"/>
<dbReference type="KEGG" id="aho:Ahos_1548"/>
<protein>
    <submittedName>
        <fullName evidence="1">Conserved Acidianus plasmid protein</fullName>
    </submittedName>
</protein>
<evidence type="ECO:0000313" key="2">
    <source>
        <dbReference type="Proteomes" id="UP000008458"/>
    </source>
</evidence>
<reference key="2">
    <citation type="journal article" date="2011" name="Extremophiles">
        <title>Genomic analyses of Acidianus hospitalis W1 a host for studying crenarchaeal virus and plasmid life cycles.</title>
        <authorList>
            <person name="You X.Y."/>
            <person name="Liu C."/>
            <person name="Wang S.Y."/>
            <person name="Jiang C.Y."/>
            <person name="Shah S.A."/>
            <person name="Prangishvili D."/>
            <person name="Liu S.J."/>
            <person name="Garrett R.A."/>
        </authorList>
    </citation>
    <scope>NUCLEOTIDE SEQUENCE</scope>
    <source>
        <strain>W1</strain>
    </source>
</reference>
<reference evidence="1 2" key="1">
    <citation type="journal article" date="2011" name="Extremophiles">
        <title>Genomic analysis of Acidianus hospitalis W1 a host for studying crenarchaeal virus and plasmid life cycles.</title>
        <authorList>
            <person name="You X.Y."/>
            <person name="Liu C."/>
            <person name="Wang S.Y."/>
            <person name="Jiang C.Y."/>
            <person name="Shah S.A."/>
            <person name="Prangishvili D."/>
            <person name="She Q."/>
            <person name="Liu S.J."/>
            <person name="Garrett R.A."/>
        </authorList>
    </citation>
    <scope>NUCLEOTIDE SEQUENCE [LARGE SCALE GENOMIC DNA]</scope>
    <source>
        <strain evidence="1 2">W1</strain>
    </source>
</reference>
<keyword evidence="2" id="KW-1185">Reference proteome</keyword>
<sequence length="155" mass="18088">MGTLKDRTVIDKIRYIGSNMDKLTEEERKEFTNWLNELYNAVSSILGKNSNMSLSNLGNAELKEINEKLDKVLEILNETKKRKKTTYDLDVLYNKMKDSLGFVRIDNLRKELGMSFEEFMQTFGDYIEKHYELIPGGDEGFIRNGVKYGIIRRKS</sequence>
<dbReference type="Proteomes" id="UP000008458">
    <property type="component" value="Chromosome"/>
</dbReference>
<gene>
    <name evidence="1" type="ordered locus">Ahos_1548</name>
</gene>
<name>F4B5K7_ACIHW</name>
<dbReference type="STRING" id="933801.Ahos_1548"/>